<proteinExistence type="predicted"/>
<evidence type="ECO:0000313" key="6">
    <source>
        <dbReference type="EMBL" id="CAF4783940.1"/>
    </source>
</evidence>
<evidence type="ECO:0000256" key="2">
    <source>
        <dbReference type="ARBA" id="ARBA00022801"/>
    </source>
</evidence>
<gene>
    <name evidence="6" type="ORF">UJA718_LOCUS40508</name>
</gene>
<evidence type="ECO:0000256" key="4">
    <source>
        <dbReference type="ARBA" id="ARBA00022840"/>
    </source>
</evidence>
<keyword evidence="4" id="KW-0067">ATP-binding</keyword>
<dbReference type="Gene3D" id="1.20.120.1080">
    <property type="match status" value="1"/>
</dbReference>
<dbReference type="PANTHER" id="PTHR18934:SF99">
    <property type="entry name" value="ATP-DEPENDENT RNA HELICASE DHX37-RELATED"/>
    <property type="match status" value="1"/>
</dbReference>
<feature type="domain" description="Helicase-associated" evidence="5">
    <location>
        <begin position="11"/>
        <end position="107"/>
    </location>
</feature>
<dbReference type="SMART" id="SM00847">
    <property type="entry name" value="HA2"/>
    <property type="match status" value="1"/>
</dbReference>
<keyword evidence="3" id="KW-0347">Helicase</keyword>
<dbReference type="PANTHER" id="PTHR18934">
    <property type="entry name" value="ATP-DEPENDENT RNA HELICASE"/>
    <property type="match status" value="1"/>
</dbReference>
<dbReference type="GO" id="GO:0004386">
    <property type="term" value="F:helicase activity"/>
    <property type="evidence" value="ECO:0007669"/>
    <property type="project" value="UniProtKB-KW"/>
</dbReference>
<dbReference type="GO" id="GO:0016787">
    <property type="term" value="F:hydrolase activity"/>
    <property type="evidence" value="ECO:0007669"/>
    <property type="project" value="UniProtKB-KW"/>
</dbReference>
<keyword evidence="1" id="KW-0547">Nucleotide-binding</keyword>
<dbReference type="GO" id="GO:0003723">
    <property type="term" value="F:RNA binding"/>
    <property type="evidence" value="ECO:0007669"/>
    <property type="project" value="TreeGrafter"/>
</dbReference>
<organism evidence="6 7">
    <name type="scientific">Rotaria socialis</name>
    <dbReference type="NCBI Taxonomy" id="392032"/>
    <lineage>
        <taxon>Eukaryota</taxon>
        <taxon>Metazoa</taxon>
        <taxon>Spiralia</taxon>
        <taxon>Gnathifera</taxon>
        <taxon>Rotifera</taxon>
        <taxon>Eurotatoria</taxon>
        <taxon>Bdelloidea</taxon>
        <taxon>Philodinida</taxon>
        <taxon>Philodinidae</taxon>
        <taxon>Rotaria</taxon>
    </lineage>
</organism>
<dbReference type="InterPro" id="IPR007502">
    <property type="entry name" value="Helicase-assoc_dom"/>
</dbReference>
<sequence>MDQPTSDVINQSVELLTKLKCIDELKITKRGELFTELGLDPRLSSFIVEIYTEYQSLLELAVGIVAILSAPGNIFFMGGPTLEAKQEAKERLALLAHNHKSDLIHLYSVYSAWKNAGAKATKGKCSECQRQI</sequence>
<dbReference type="Proteomes" id="UP000663873">
    <property type="component" value="Unassembled WGS sequence"/>
</dbReference>
<dbReference type="AlphaFoldDB" id="A0A821N9X0"/>
<comment type="caution">
    <text evidence="6">The sequence shown here is derived from an EMBL/GenBank/DDBJ whole genome shotgun (WGS) entry which is preliminary data.</text>
</comment>
<feature type="non-terminal residue" evidence="6">
    <location>
        <position position="132"/>
    </location>
</feature>
<dbReference type="GO" id="GO:0005524">
    <property type="term" value="F:ATP binding"/>
    <property type="evidence" value="ECO:0007669"/>
    <property type="project" value="UniProtKB-KW"/>
</dbReference>
<dbReference type="EMBL" id="CAJOBP010045036">
    <property type="protein sequence ID" value="CAF4783940.1"/>
    <property type="molecule type" value="Genomic_DNA"/>
</dbReference>
<protein>
    <recommendedName>
        <fullName evidence="5">Helicase-associated domain-containing protein</fullName>
    </recommendedName>
</protein>
<evidence type="ECO:0000313" key="7">
    <source>
        <dbReference type="Proteomes" id="UP000663873"/>
    </source>
</evidence>
<accession>A0A821N9X0</accession>
<keyword evidence="2" id="KW-0378">Hydrolase</keyword>
<keyword evidence="7" id="KW-1185">Reference proteome</keyword>
<evidence type="ECO:0000256" key="3">
    <source>
        <dbReference type="ARBA" id="ARBA00022806"/>
    </source>
</evidence>
<reference evidence="6" key="1">
    <citation type="submission" date="2021-02" db="EMBL/GenBank/DDBJ databases">
        <authorList>
            <person name="Nowell W R."/>
        </authorList>
    </citation>
    <scope>NUCLEOTIDE SEQUENCE</scope>
</reference>
<evidence type="ECO:0000259" key="5">
    <source>
        <dbReference type="SMART" id="SM00847"/>
    </source>
</evidence>
<evidence type="ECO:0000256" key="1">
    <source>
        <dbReference type="ARBA" id="ARBA00022741"/>
    </source>
</evidence>
<name>A0A821N9X0_9BILA</name>